<protein>
    <submittedName>
        <fullName evidence="1">Uncharacterized protein</fullName>
    </submittedName>
</protein>
<gene>
    <name evidence="1" type="ORF">S01H1_13135</name>
</gene>
<accession>X0SEG2</accession>
<dbReference type="EMBL" id="BARS01006774">
    <property type="protein sequence ID" value="GAF73481.1"/>
    <property type="molecule type" value="Genomic_DNA"/>
</dbReference>
<name>X0SEG2_9ZZZZ</name>
<proteinExistence type="predicted"/>
<reference evidence="1" key="1">
    <citation type="journal article" date="2014" name="Front. Microbiol.">
        <title>High frequency of phylogenetically diverse reductive dehalogenase-homologous genes in deep subseafloor sedimentary metagenomes.</title>
        <authorList>
            <person name="Kawai M."/>
            <person name="Futagami T."/>
            <person name="Toyoda A."/>
            <person name="Takaki Y."/>
            <person name="Nishi S."/>
            <person name="Hori S."/>
            <person name="Arai W."/>
            <person name="Tsubouchi T."/>
            <person name="Morono Y."/>
            <person name="Uchiyama I."/>
            <person name="Ito T."/>
            <person name="Fujiyama A."/>
            <person name="Inagaki F."/>
            <person name="Takami H."/>
        </authorList>
    </citation>
    <scope>NUCLEOTIDE SEQUENCE</scope>
    <source>
        <strain evidence="1">Expedition CK06-06</strain>
    </source>
</reference>
<comment type="caution">
    <text evidence="1">The sequence shown here is derived from an EMBL/GenBank/DDBJ whole genome shotgun (WGS) entry which is preliminary data.</text>
</comment>
<dbReference type="AlphaFoldDB" id="X0SEG2"/>
<evidence type="ECO:0000313" key="1">
    <source>
        <dbReference type="EMBL" id="GAF73481.1"/>
    </source>
</evidence>
<sequence>MNTLSPGGAAKIQGMRNRSIRSVRKRLTTDYKMFIDSKVNPGGIPVDVRGVRLNAKQRTRLETFYIGNIKQAIRDFPYIKGLKAADPVRRQELEDIITLARQDAIDELFFEEPIRQQK</sequence>
<organism evidence="1">
    <name type="scientific">marine sediment metagenome</name>
    <dbReference type="NCBI Taxonomy" id="412755"/>
    <lineage>
        <taxon>unclassified sequences</taxon>
        <taxon>metagenomes</taxon>
        <taxon>ecological metagenomes</taxon>
    </lineage>
</organism>